<evidence type="ECO:0000256" key="1">
    <source>
        <dbReference type="SAM" id="Phobius"/>
    </source>
</evidence>
<accession>A0ABQ7HZT2</accession>
<keyword evidence="3" id="KW-1185">Reference proteome</keyword>
<dbReference type="EMBL" id="SBIQ01000059">
    <property type="protein sequence ID" value="KAF7683716.1"/>
    <property type="molecule type" value="Genomic_DNA"/>
</dbReference>
<gene>
    <name evidence="2" type="ORF">TCON_1080</name>
</gene>
<evidence type="ECO:0000313" key="2">
    <source>
        <dbReference type="EMBL" id="KAF7683716.1"/>
    </source>
</evidence>
<proteinExistence type="predicted"/>
<dbReference type="Proteomes" id="UP001516464">
    <property type="component" value="Unassembled WGS sequence"/>
</dbReference>
<feature type="transmembrane region" description="Helical" evidence="1">
    <location>
        <begin position="6"/>
        <end position="27"/>
    </location>
</feature>
<organism evidence="2 3">
    <name type="scientific">Astathelohania contejeani</name>
    <dbReference type="NCBI Taxonomy" id="164912"/>
    <lineage>
        <taxon>Eukaryota</taxon>
        <taxon>Fungi</taxon>
        <taxon>Fungi incertae sedis</taxon>
        <taxon>Microsporidia</taxon>
        <taxon>Astathelohaniidae</taxon>
        <taxon>Astathelohania</taxon>
    </lineage>
</organism>
<keyword evidence="1" id="KW-0472">Membrane</keyword>
<reference evidence="2 3" key="1">
    <citation type="submission" date="2019-01" db="EMBL/GenBank/DDBJ databases">
        <title>Genomes sequencing and comparative genomics of infectious freshwater microsporidia, Cucumispora dikerogammari and Thelohania contejeani.</title>
        <authorList>
            <person name="Cormier A."/>
            <person name="Giraud I."/>
            <person name="Wattier R."/>
            <person name="Teixeira M."/>
            <person name="Grandjean F."/>
            <person name="Rigaud T."/>
            <person name="Cordaux R."/>
        </authorList>
    </citation>
    <scope>NUCLEOTIDE SEQUENCE [LARGE SCALE GENOMIC DNA]</scope>
    <source>
        <strain evidence="2">T1</strain>
        <tissue evidence="2">Spores</tissue>
    </source>
</reference>
<keyword evidence="1" id="KW-1133">Transmembrane helix</keyword>
<comment type="caution">
    <text evidence="2">The sequence shown here is derived from an EMBL/GenBank/DDBJ whole genome shotgun (WGS) entry which is preliminary data.</text>
</comment>
<sequence length="505" mass="59343">MEKKFLAIILSGVTFMIGIITTGIMALHLNRASIQRSENAFHNMMRVFDEDMQSSPGNEDFDANLHISLQSAINNPKESFITIETVSTEFITKFDNDPARLKFNTFNFTDMDTIKYKIISKENAISKDLSTSYMRLCTFNQQDFNDIENKKEITNYTKQSSDEALELIMNWGENELIKRKHLYESAKQVTSFVEILSNEIKNKFILNGIMISENLQKIISDSNVINKKTNLYNTYIEDTNKALFVFKKEFDKILSDINDINYNHISIFKMIEYNNIYLNEINTKKRNSKKKFISAIYLIENLKNGPTSHFKTHSENILTVFNKMENIMMKVKTVFLKLEIIKQHMKFNKKINIEQILPISKHVNMLDIYKCYINYNREAINSIKNIIEIPKNCISNKLNENLDENSSSKRNISNLKPKAREEYNKLQKFINKLPVYPNTDLNEYRQTFYIFGNNICFSYLKYEKQRNLIQKVGNNEIQIIDCEPLIEEDPNFNIEKFIELFINTD</sequence>
<evidence type="ECO:0000313" key="3">
    <source>
        <dbReference type="Proteomes" id="UP001516464"/>
    </source>
</evidence>
<name>A0ABQ7HZT2_9MICR</name>
<protein>
    <submittedName>
        <fullName evidence="2">Uncharacterized protein</fullName>
    </submittedName>
</protein>
<keyword evidence="1" id="KW-0812">Transmembrane</keyword>